<evidence type="ECO:0000313" key="3">
    <source>
        <dbReference type="EMBL" id="KAJ2904931.1"/>
    </source>
</evidence>
<dbReference type="Proteomes" id="UP001201980">
    <property type="component" value="Unassembled WGS sequence"/>
</dbReference>
<name>A0AAD5WUE2_9PEZI</name>
<keyword evidence="4" id="KW-1185">Reference proteome</keyword>
<evidence type="ECO:0000256" key="2">
    <source>
        <dbReference type="SAM" id="MobiDB-lite"/>
    </source>
</evidence>
<protein>
    <submittedName>
        <fullName evidence="3">Uncharacterized protein</fullName>
    </submittedName>
</protein>
<feature type="region of interest" description="Disordered" evidence="2">
    <location>
        <begin position="1"/>
        <end position="36"/>
    </location>
</feature>
<feature type="compositionally biased region" description="Basic and acidic residues" evidence="2">
    <location>
        <begin position="17"/>
        <end position="30"/>
    </location>
</feature>
<reference evidence="3" key="1">
    <citation type="submission" date="2022-07" db="EMBL/GenBank/DDBJ databases">
        <title>Draft genome sequence of Zalerion maritima ATCC 34329, a (micro)plastics degrading marine fungus.</title>
        <authorList>
            <person name="Paco A."/>
            <person name="Goncalves M.F.M."/>
            <person name="Rocha-Santos T.A.P."/>
            <person name="Alves A."/>
        </authorList>
    </citation>
    <scope>NUCLEOTIDE SEQUENCE</scope>
    <source>
        <strain evidence="3">ATCC 34329</strain>
    </source>
</reference>
<keyword evidence="1" id="KW-0175">Coiled coil</keyword>
<evidence type="ECO:0000256" key="1">
    <source>
        <dbReference type="SAM" id="Coils"/>
    </source>
</evidence>
<feature type="coiled-coil region" evidence="1">
    <location>
        <begin position="375"/>
        <end position="406"/>
    </location>
</feature>
<proteinExistence type="predicted"/>
<gene>
    <name evidence="3" type="ORF">MKZ38_006796</name>
</gene>
<feature type="compositionally biased region" description="Gly residues" evidence="2">
    <location>
        <begin position="545"/>
        <end position="559"/>
    </location>
</feature>
<dbReference type="AlphaFoldDB" id="A0AAD5WUE2"/>
<evidence type="ECO:0000313" key="4">
    <source>
        <dbReference type="Proteomes" id="UP001201980"/>
    </source>
</evidence>
<sequence length="570" mass="63045">MGRDTPPGSNRAAAGRHRLDDHRYGPEDLHPASPTMSLPKCDASGCRAKVTMKDVYDPRRLGFQSQYQGQEQLASRYCSKHTCSVFHKPNGNCQEQKSSHDDVCVQHTTCSVNGCPFGKVQYVIPHESDGQIHYRRYDYCGRHLCNANNCSEAAFSKEQDPGATLPYCKKHRCQYTDCDQQKLSGDRPLQSPDRINFCSKHFRCEAPQCPQGKIEDRLKKGEYHKFCALHIKCESPMCEALKMPFAKFCVKHVCTERNCNKGTDIKWRFCIDREFLSSLLCLKGEHAADMKRPSISIDRCHDEECDAPRCWVEKTVRGKYCAAHSCRSDDCDEHVETKSLYCEDHECTKENCLSEAAWEDLCGPHLKHKYDTDAKAAAKAREAEINKQLREENDRLMAARATHLEARTLPFHLVGQPQFGNAQARQPRLQPSHPQRMQEFTPESSTIYGGGGLGGAPTRPQLSVQTNGTLGGNSMDRAASIGGGGVSISPHARDLDADEEQEYLDKLEWEKESRGAPMVAAARQMAGAAGQGPPGGFPPPRPTSIGGGPPMSGAIGGGSFPAAPGGEKMR</sequence>
<comment type="caution">
    <text evidence="3">The sequence shown here is derived from an EMBL/GenBank/DDBJ whole genome shotgun (WGS) entry which is preliminary data.</text>
</comment>
<accession>A0AAD5WUE2</accession>
<feature type="region of interest" description="Disordered" evidence="2">
    <location>
        <begin position="525"/>
        <end position="570"/>
    </location>
</feature>
<organism evidence="3 4">
    <name type="scientific">Zalerion maritima</name>
    <dbReference type="NCBI Taxonomy" id="339359"/>
    <lineage>
        <taxon>Eukaryota</taxon>
        <taxon>Fungi</taxon>
        <taxon>Dikarya</taxon>
        <taxon>Ascomycota</taxon>
        <taxon>Pezizomycotina</taxon>
        <taxon>Sordariomycetes</taxon>
        <taxon>Lulworthiomycetidae</taxon>
        <taxon>Lulworthiales</taxon>
        <taxon>Lulworthiaceae</taxon>
        <taxon>Zalerion</taxon>
    </lineage>
</organism>
<dbReference type="EMBL" id="JAKWBI020000041">
    <property type="protein sequence ID" value="KAJ2904931.1"/>
    <property type="molecule type" value="Genomic_DNA"/>
</dbReference>